<protein>
    <submittedName>
        <fullName evidence="1">Sensor histidine kinase</fullName>
    </submittedName>
</protein>
<reference evidence="1 2" key="1">
    <citation type="submission" date="2018-09" db="EMBL/GenBank/DDBJ databases">
        <title>Hymenobacter medium sp. nov., isolated from R2A medium.</title>
        <authorList>
            <person name="Yingchao G."/>
        </authorList>
    </citation>
    <scope>NUCLEOTIDE SEQUENCE [LARGE SCALE GENOMIC DNA]</scope>
    <source>
        <strain evidence="2">sh-6</strain>
    </source>
</reference>
<evidence type="ECO:0000313" key="1">
    <source>
        <dbReference type="EMBL" id="AYA37088.1"/>
    </source>
</evidence>
<gene>
    <name evidence="1" type="ORF">D3Y59_08490</name>
</gene>
<dbReference type="InterPro" id="IPR036890">
    <property type="entry name" value="HATPase_C_sf"/>
</dbReference>
<dbReference type="AlphaFoldDB" id="A0A3B7QVG9"/>
<evidence type="ECO:0000313" key="2">
    <source>
        <dbReference type="Proteomes" id="UP000262802"/>
    </source>
</evidence>
<accession>A0A3B7QVG9</accession>
<keyword evidence="1" id="KW-0418">Kinase</keyword>
<dbReference type="EMBL" id="CP032317">
    <property type="protein sequence ID" value="AYA37088.1"/>
    <property type="molecule type" value="Genomic_DNA"/>
</dbReference>
<sequence length="39" mass="4065">MVSTGLSLFVTKQIEQLHQGKIRPKSIGGAGTCLVVGLP</sequence>
<dbReference type="Proteomes" id="UP000262802">
    <property type="component" value="Chromosome"/>
</dbReference>
<organism evidence="1 2">
    <name type="scientific">Hymenobacter oligotrophus</name>
    <dbReference type="NCBI Taxonomy" id="2319843"/>
    <lineage>
        <taxon>Bacteria</taxon>
        <taxon>Pseudomonadati</taxon>
        <taxon>Bacteroidota</taxon>
        <taxon>Cytophagia</taxon>
        <taxon>Cytophagales</taxon>
        <taxon>Hymenobacteraceae</taxon>
        <taxon>Hymenobacter</taxon>
    </lineage>
</organism>
<dbReference type="KEGG" id="hyh:D3Y59_08490"/>
<keyword evidence="1" id="KW-0808">Transferase</keyword>
<proteinExistence type="predicted"/>
<dbReference type="SUPFAM" id="SSF55874">
    <property type="entry name" value="ATPase domain of HSP90 chaperone/DNA topoisomerase II/histidine kinase"/>
    <property type="match status" value="1"/>
</dbReference>
<keyword evidence="2" id="KW-1185">Reference proteome</keyword>
<dbReference type="OrthoDB" id="9757990at2"/>
<name>A0A3B7QVG9_9BACT</name>
<dbReference type="GO" id="GO:0016301">
    <property type="term" value="F:kinase activity"/>
    <property type="evidence" value="ECO:0007669"/>
    <property type="project" value="UniProtKB-KW"/>
</dbReference>